<sequence length="68" mass="7492">MTRHSADDPRWIKSSYSGTDTGNCLECRCADPASIAIRDTKARSLGTLVVPSPVWHAFINALTSHRLH</sequence>
<dbReference type="Proteomes" id="UP001156389">
    <property type="component" value="Unassembled WGS sequence"/>
</dbReference>
<evidence type="ECO:0000259" key="2">
    <source>
        <dbReference type="Pfam" id="PF04149"/>
    </source>
</evidence>
<dbReference type="EMBL" id="JAJAGO010000018">
    <property type="protein sequence ID" value="MCT2594176.1"/>
    <property type="molecule type" value="Genomic_DNA"/>
</dbReference>
<name>A0ABT2K2G5_9ACTN</name>
<reference evidence="3 4" key="1">
    <citation type="submission" date="2021-10" db="EMBL/GenBank/DDBJ databases">
        <title>Streptomyces gossypii sp. nov., isolated from soil collected from cotton field.</title>
        <authorList>
            <person name="Ge X."/>
            <person name="Chen X."/>
            <person name="Liu W."/>
        </authorList>
    </citation>
    <scope>NUCLEOTIDE SEQUENCE [LARGE SCALE GENOMIC DNA]</scope>
    <source>
        <strain evidence="3 4">N2-109</strain>
    </source>
</reference>
<gene>
    <name evidence="3" type="ORF">LHJ74_30425</name>
</gene>
<dbReference type="InterPro" id="IPR007278">
    <property type="entry name" value="DUF397"/>
</dbReference>
<dbReference type="RefSeq" id="WP_260221480.1">
    <property type="nucleotide sequence ID" value="NZ_JAJAGO010000018.1"/>
</dbReference>
<evidence type="ECO:0000313" key="3">
    <source>
        <dbReference type="EMBL" id="MCT2594176.1"/>
    </source>
</evidence>
<protein>
    <submittedName>
        <fullName evidence="3">DUF397 domain-containing protein</fullName>
    </submittedName>
</protein>
<keyword evidence="4" id="KW-1185">Reference proteome</keyword>
<feature type="compositionally biased region" description="Basic and acidic residues" evidence="1">
    <location>
        <begin position="1"/>
        <end position="11"/>
    </location>
</feature>
<dbReference type="Pfam" id="PF04149">
    <property type="entry name" value="DUF397"/>
    <property type="match status" value="1"/>
</dbReference>
<evidence type="ECO:0000256" key="1">
    <source>
        <dbReference type="SAM" id="MobiDB-lite"/>
    </source>
</evidence>
<evidence type="ECO:0000313" key="4">
    <source>
        <dbReference type="Proteomes" id="UP001156389"/>
    </source>
</evidence>
<organism evidence="3 4">
    <name type="scientific">Streptomyces gossypii</name>
    <dbReference type="NCBI Taxonomy" id="2883101"/>
    <lineage>
        <taxon>Bacteria</taxon>
        <taxon>Bacillati</taxon>
        <taxon>Actinomycetota</taxon>
        <taxon>Actinomycetes</taxon>
        <taxon>Kitasatosporales</taxon>
        <taxon>Streptomycetaceae</taxon>
        <taxon>Streptomyces</taxon>
    </lineage>
</organism>
<comment type="caution">
    <text evidence="3">The sequence shown here is derived from an EMBL/GenBank/DDBJ whole genome shotgun (WGS) entry which is preliminary data.</text>
</comment>
<feature type="domain" description="DUF397" evidence="2">
    <location>
        <begin position="10"/>
        <end position="62"/>
    </location>
</feature>
<accession>A0ABT2K2G5</accession>
<proteinExistence type="predicted"/>
<feature type="region of interest" description="Disordered" evidence="1">
    <location>
        <begin position="1"/>
        <end position="20"/>
    </location>
</feature>